<proteinExistence type="predicted"/>
<name>F5YHL9_TREPZ</name>
<accession>F5YHL9</accession>
<dbReference type="KEGG" id="tpi:TREPR_1060"/>
<dbReference type="AlphaFoldDB" id="F5YHL9"/>
<protein>
    <submittedName>
        <fullName evidence="1">Uncharacterized protein</fullName>
    </submittedName>
</protein>
<organism evidence="1 2">
    <name type="scientific">Treponema primitia (strain ATCC BAA-887 / DSM 12427 / ZAS-2)</name>
    <dbReference type="NCBI Taxonomy" id="545694"/>
    <lineage>
        <taxon>Bacteria</taxon>
        <taxon>Pseudomonadati</taxon>
        <taxon>Spirochaetota</taxon>
        <taxon>Spirochaetia</taxon>
        <taxon>Spirochaetales</taxon>
        <taxon>Treponemataceae</taxon>
        <taxon>Treponema</taxon>
    </lineage>
</organism>
<reference evidence="1 2" key="2">
    <citation type="journal article" date="2011" name="ISME J.">
        <title>RNA-seq reveals cooperative metabolic interactions between two termite-gut spirochete species in co-culture.</title>
        <authorList>
            <person name="Rosenthal A.Z."/>
            <person name="Matson E.G."/>
            <person name="Eldar A."/>
            <person name="Leadbetter J.R."/>
        </authorList>
    </citation>
    <scope>NUCLEOTIDE SEQUENCE [LARGE SCALE GENOMIC DNA]</scope>
    <source>
        <strain evidence="2">ATCC BAA-887 / DSM 12427 / ZAS-2</strain>
    </source>
</reference>
<sequence length="38" mass="4510">MRIWEDSIRGRGSLSNFFAFQKNIHDTLSHNTRYLKGI</sequence>
<dbReference type="Proteomes" id="UP000009223">
    <property type="component" value="Chromosome"/>
</dbReference>
<evidence type="ECO:0000313" key="2">
    <source>
        <dbReference type="Proteomes" id="UP000009223"/>
    </source>
</evidence>
<keyword evidence="2" id="KW-1185">Reference proteome</keyword>
<evidence type="ECO:0000313" key="1">
    <source>
        <dbReference type="EMBL" id="AEF86252.1"/>
    </source>
</evidence>
<dbReference type="EMBL" id="CP001843">
    <property type="protein sequence ID" value="AEF86252.1"/>
    <property type="molecule type" value="Genomic_DNA"/>
</dbReference>
<gene>
    <name evidence="1" type="ordered locus">TREPR_1060</name>
</gene>
<dbReference type="HOGENOM" id="CLU_3334295_0_0_12"/>
<reference evidence="2" key="1">
    <citation type="submission" date="2009-12" db="EMBL/GenBank/DDBJ databases">
        <title>Complete sequence of Treponema primitia strain ZAS-2.</title>
        <authorList>
            <person name="Tetu S.G."/>
            <person name="Matson E."/>
            <person name="Ren Q."/>
            <person name="Seshadri R."/>
            <person name="Elbourne L."/>
            <person name="Hassan K.A."/>
            <person name="Durkin A."/>
            <person name="Radune D."/>
            <person name="Mohamoud Y."/>
            <person name="Shay R."/>
            <person name="Jin S."/>
            <person name="Zhang X."/>
            <person name="Lucey K."/>
            <person name="Ballor N.R."/>
            <person name="Ottesen E."/>
            <person name="Rosenthal R."/>
            <person name="Allen A."/>
            <person name="Leadbetter J.R."/>
            <person name="Paulsen I.T."/>
        </authorList>
    </citation>
    <scope>NUCLEOTIDE SEQUENCE [LARGE SCALE GENOMIC DNA]</scope>
    <source>
        <strain evidence="2">ATCC BAA-887 / DSM 12427 / ZAS-2</strain>
    </source>
</reference>